<dbReference type="EMBL" id="CAMXCT020005891">
    <property type="protein sequence ID" value="CAL1166914.1"/>
    <property type="molecule type" value="Genomic_DNA"/>
</dbReference>
<dbReference type="AlphaFoldDB" id="A0A9P1DNE2"/>
<reference evidence="5" key="2">
    <citation type="submission" date="2024-04" db="EMBL/GenBank/DDBJ databases">
        <authorList>
            <person name="Chen Y."/>
            <person name="Shah S."/>
            <person name="Dougan E. K."/>
            <person name="Thang M."/>
            <person name="Chan C."/>
        </authorList>
    </citation>
    <scope>NUCLEOTIDE SEQUENCE [LARGE SCALE GENOMIC DNA]</scope>
</reference>
<gene>
    <name evidence="4" type="ORF">C1SCF055_LOCUS38500</name>
</gene>
<evidence type="ECO:0000259" key="3">
    <source>
        <dbReference type="Pfam" id="PF16655"/>
    </source>
</evidence>
<dbReference type="InterPro" id="IPR038607">
    <property type="entry name" value="PhoD-like_sf"/>
</dbReference>
<dbReference type="EMBL" id="CAMXCT030005891">
    <property type="protein sequence ID" value="CAL4800851.1"/>
    <property type="molecule type" value="Genomic_DNA"/>
</dbReference>
<dbReference type="OrthoDB" id="44589at2759"/>
<dbReference type="InterPro" id="IPR032093">
    <property type="entry name" value="PhoD_N"/>
</dbReference>
<keyword evidence="6" id="KW-1185">Reference proteome</keyword>
<dbReference type="Gene3D" id="3.60.21.70">
    <property type="entry name" value="PhoD-like phosphatase"/>
    <property type="match status" value="1"/>
</dbReference>
<organism evidence="4">
    <name type="scientific">Cladocopium goreaui</name>
    <dbReference type="NCBI Taxonomy" id="2562237"/>
    <lineage>
        <taxon>Eukaryota</taxon>
        <taxon>Sar</taxon>
        <taxon>Alveolata</taxon>
        <taxon>Dinophyceae</taxon>
        <taxon>Suessiales</taxon>
        <taxon>Symbiodiniaceae</taxon>
        <taxon>Cladocopium</taxon>
    </lineage>
</organism>
<sequence>MATDRCRAGCRELRSAVSALQAKMRNQEELLMDLEERVATRDSGAHERLRVVEASMAALRSRIDLVDMMHPEETLEAKNFPAKATKGHERSPRSLKARDVQSEKLLDAQLEKRLVALEAGTEDALKCLRSDLNRVVSIAKANGSRLQALEAKEEPNSRIFSCVEGAAQVATRAFASLDSSVKSMELQVSSITASLTACGEEQQRQAMELKQLGHQVARLETSGASQVQLQGHLQGQLQDVHQLIHDWTLKQDDFQAAKEEFARQASVHSGHVLTAKLLRSMWGRFLHGVASGEPSNRAIVLWTRLTPTKDAKVPVRWQIWEGSNRSKLLLSGEEKAKEMHDFTVKVHVHSELFRPSVLYTYGFDCGVAKLAKSPLGQFRLPPAPSQPLHSLDYAIFSCANRGFGNFRAYSEAVDRSPQGLDFWLHLGDFIYESAEI</sequence>
<feature type="domain" description="PhoD-like phosphatase metallophosphatase" evidence="2">
    <location>
        <begin position="394"/>
        <end position="434"/>
    </location>
</feature>
<evidence type="ECO:0000313" key="5">
    <source>
        <dbReference type="EMBL" id="CAL1166914.1"/>
    </source>
</evidence>
<evidence type="ECO:0000259" key="2">
    <source>
        <dbReference type="Pfam" id="PF09423"/>
    </source>
</evidence>
<feature type="coiled-coil region" evidence="1">
    <location>
        <begin position="10"/>
        <end position="37"/>
    </location>
</feature>
<dbReference type="EMBL" id="CAMXCT010005891">
    <property type="protein sequence ID" value="CAI4013539.1"/>
    <property type="molecule type" value="Genomic_DNA"/>
</dbReference>
<evidence type="ECO:0000313" key="4">
    <source>
        <dbReference type="EMBL" id="CAI4013539.1"/>
    </source>
</evidence>
<name>A0A9P1DNE2_9DINO</name>
<dbReference type="Pfam" id="PF09423">
    <property type="entry name" value="PhoD"/>
    <property type="match status" value="1"/>
</dbReference>
<comment type="caution">
    <text evidence="4">The sequence shown here is derived from an EMBL/GenBank/DDBJ whole genome shotgun (WGS) entry which is preliminary data.</text>
</comment>
<dbReference type="PANTHER" id="PTHR43606:SF2">
    <property type="entry name" value="ALKALINE PHOSPHATASE FAMILY PROTEIN (AFU_ORTHOLOGUE AFUA_5G03860)"/>
    <property type="match status" value="1"/>
</dbReference>
<dbReference type="Pfam" id="PF16655">
    <property type="entry name" value="PhoD_N"/>
    <property type="match status" value="1"/>
</dbReference>
<feature type="domain" description="Phospholipase D N-terminal" evidence="3">
    <location>
        <begin position="287"/>
        <end position="379"/>
    </location>
</feature>
<reference evidence="4" key="1">
    <citation type="submission" date="2022-10" db="EMBL/GenBank/DDBJ databases">
        <authorList>
            <person name="Chen Y."/>
            <person name="Dougan E. K."/>
            <person name="Chan C."/>
            <person name="Rhodes N."/>
            <person name="Thang M."/>
        </authorList>
    </citation>
    <scope>NUCLEOTIDE SEQUENCE</scope>
</reference>
<accession>A0A9P1DNE2</accession>
<dbReference type="PANTHER" id="PTHR43606">
    <property type="entry name" value="PHOSPHATASE, PUTATIVE (AFU_ORTHOLOGUE AFUA_6G08710)-RELATED"/>
    <property type="match status" value="1"/>
</dbReference>
<proteinExistence type="predicted"/>
<dbReference type="InterPro" id="IPR018946">
    <property type="entry name" value="PhoD-like_MPP"/>
</dbReference>
<dbReference type="Proteomes" id="UP001152797">
    <property type="component" value="Unassembled WGS sequence"/>
</dbReference>
<evidence type="ECO:0000256" key="1">
    <source>
        <dbReference type="SAM" id="Coils"/>
    </source>
</evidence>
<protein>
    <submittedName>
        <fullName evidence="4">Uncharacterized protein</fullName>
    </submittedName>
</protein>
<dbReference type="Gene3D" id="2.60.40.380">
    <property type="entry name" value="Purple acid phosphatase-like, N-terminal"/>
    <property type="match status" value="1"/>
</dbReference>
<keyword evidence="1" id="KW-0175">Coiled coil</keyword>
<dbReference type="InterPro" id="IPR052900">
    <property type="entry name" value="Phospholipid_Metab_Enz"/>
</dbReference>
<evidence type="ECO:0000313" key="6">
    <source>
        <dbReference type="Proteomes" id="UP001152797"/>
    </source>
</evidence>